<keyword evidence="3" id="KW-1185">Reference proteome</keyword>
<feature type="region of interest" description="Disordered" evidence="1">
    <location>
        <begin position="85"/>
        <end position="118"/>
    </location>
</feature>
<proteinExistence type="predicted"/>
<accession>A0A2A6BHU9</accession>
<sequence length="140" mass="15978">MFFIRVDLMTDKNNYFRTMYKAVVLLVLVAVSMAAETVQKRQVFLSSYPGAVNTVTYGGFPSVFYGGSPFVYGSPLFGGSSFVTFEQPKEKNEGDDKKEEKKEDEKKDEGGKKEGDEKDEVKTIQYIIPAFNSYPFWFRK</sequence>
<reference evidence="3" key="1">
    <citation type="journal article" date="2008" name="Nat. Genet.">
        <title>The Pristionchus pacificus genome provides a unique perspective on nematode lifestyle and parasitism.</title>
        <authorList>
            <person name="Dieterich C."/>
            <person name="Clifton S.W."/>
            <person name="Schuster L.N."/>
            <person name="Chinwalla A."/>
            <person name="Delehaunty K."/>
            <person name="Dinkelacker I."/>
            <person name="Fulton L."/>
            <person name="Fulton R."/>
            <person name="Godfrey J."/>
            <person name="Minx P."/>
            <person name="Mitreva M."/>
            <person name="Roeseler W."/>
            <person name="Tian H."/>
            <person name="Witte H."/>
            <person name="Yang S.P."/>
            <person name="Wilson R.K."/>
            <person name="Sommer R.J."/>
        </authorList>
    </citation>
    <scope>NUCLEOTIDE SEQUENCE [LARGE SCALE GENOMIC DNA]</scope>
    <source>
        <strain evidence="3">PS312</strain>
    </source>
</reference>
<dbReference type="Proteomes" id="UP000005239">
    <property type="component" value="Unassembled WGS sequence"/>
</dbReference>
<reference evidence="2" key="2">
    <citation type="submission" date="2022-06" db="UniProtKB">
        <authorList>
            <consortium name="EnsemblMetazoa"/>
        </authorList>
    </citation>
    <scope>IDENTIFICATION</scope>
    <source>
        <strain evidence="2">PS312</strain>
    </source>
</reference>
<accession>A0A8R1YXG2</accession>
<protein>
    <submittedName>
        <fullName evidence="2">Uncharacterized protein</fullName>
    </submittedName>
</protein>
<gene>
    <name evidence="2" type="primary">WBGene00281213</name>
</gene>
<organism evidence="2 3">
    <name type="scientific">Pristionchus pacificus</name>
    <name type="common">Parasitic nematode worm</name>
    <dbReference type="NCBI Taxonomy" id="54126"/>
    <lineage>
        <taxon>Eukaryota</taxon>
        <taxon>Metazoa</taxon>
        <taxon>Ecdysozoa</taxon>
        <taxon>Nematoda</taxon>
        <taxon>Chromadorea</taxon>
        <taxon>Rhabditida</taxon>
        <taxon>Rhabditina</taxon>
        <taxon>Diplogasteromorpha</taxon>
        <taxon>Diplogasteroidea</taxon>
        <taxon>Neodiplogasteridae</taxon>
        <taxon>Pristionchus</taxon>
    </lineage>
</organism>
<evidence type="ECO:0000313" key="3">
    <source>
        <dbReference type="Proteomes" id="UP000005239"/>
    </source>
</evidence>
<evidence type="ECO:0000256" key="1">
    <source>
        <dbReference type="SAM" id="MobiDB-lite"/>
    </source>
</evidence>
<evidence type="ECO:0000313" key="2">
    <source>
        <dbReference type="EnsemblMetazoa" id="PPA42844.1"/>
    </source>
</evidence>
<dbReference type="AlphaFoldDB" id="A0A2A6BHU9"/>
<name>A0A2A6BHU9_PRIPA</name>
<feature type="compositionally biased region" description="Basic and acidic residues" evidence="1">
    <location>
        <begin position="87"/>
        <end position="118"/>
    </location>
</feature>
<dbReference type="EnsemblMetazoa" id="PPA42844.1">
    <property type="protein sequence ID" value="PPA42844.1"/>
    <property type="gene ID" value="WBGene00281213"/>
</dbReference>